<keyword evidence="2" id="KW-1185">Reference proteome</keyword>
<evidence type="ECO:0000313" key="1">
    <source>
        <dbReference type="EMBL" id="GCE26942.1"/>
    </source>
</evidence>
<organism evidence="1 2">
    <name type="scientific">Dictyobacter alpinus</name>
    <dbReference type="NCBI Taxonomy" id="2014873"/>
    <lineage>
        <taxon>Bacteria</taxon>
        <taxon>Bacillati</taxon>
        <taxon>Chloroflexota</taxon>
        <taxon>Ktedonobacteria</taxon>
        <taxon>Ktedonobacterales</taxon>
        <taxon>Dictyobacteraceae</taxon>
        <taxon>Dictyobacter</taxon>
    </lineage>
</organism>
<accession>A0A402B6G9</accession>
<protein>
    <submittedName>
        <fullName evidence="1">Uncharacterized protein</fullName>
    </submittedName>
</protein>
<reference evidence="2" key="1">
    <citation type="submission" date="2018-12" db="EMBL/GenBank/DDBJ databases">
        <title>Tengunoibacter tsumagoiensis gen. nov., sp. nov., Dictyobacter kobayashii sp. nov., D. alpinus sp. nov., and D. joshuensis sp. nov. and description of Dictyobacteraceae fam. nov. within the order Ktedonobacterales isolated from Tengu-no-mugimeshi.</title>
        <authorList>
            <person name="Wang C.M."/>
            <person name="Zheng Y."/>
            <person name="Sakai Y."/>
            <person name="Toyoda A."/>
            <person name="Minakuchi Y."/>
            <person name="Abe K."/>
            <person name="Yokota A."/>
            <person name="Yabe S."/>
        </authorList>
    </citation>
    <scope>NUCLEOTIDE SEQUENCE [LARGE SCALE GENOMIC DNA]</scope>
    <source>
        <strain evidence="2">Uno16</strain>
    </source>
</reference>
<dbReference type="AlphaFoldDB" id="A0A402B6G9"/>
<dbReference type="EMBL" id="BIFT01000001">
    <property type="protein sequence ID" value="GCE26942.1"/>
    <property type="molecule type" value="Genomic_DNA"/>
</dbReference>
<dbReference type="Proteomes" id="UP000287171">
    <property type="component" value="Unassembled WGS sequence"/>
</dbReference>
<name>A0A402B6G9_9CHLR</name>
<proteinExistence type="predicted"/>
<sequence length="70" mass="8504">MHIHSMHDDVRPCLVLRCRVMHKIWISSRNLYKLNIYVCMNDICYKDRQAYYILTNNPTYKFLVVNPNVE</sequence>
<gene>
    <name evidence="1" type="ORF">KDA_24260</name>
</gene>
<comment type="caution">
    <text evidence="1">The sequence shown here is derived from an EMBL/GenBank/DDBJ whole genome shotgun (WGS) entry which is preliminary data.</text>
</comment>
<evidence type="ECO:0000313" key="2">
    <source>
        <dbReference type="Proteomes" id="UP000287171"/>
    </source>
</evidence>